<proteinExistence type="predicted"/>
<dbReference type="Proteomes" id="UP000770015">
    <property type="component" value="Unassembled WGS sequence"/>
</dbReference>
<evidence type="ECO:0000313" key="1">
    <source>
        <dbReference type="EMBL" id="KAH6682243.1"/>
    </source>
</evidence>
<accession>A0A9P9A9P3</accession>
<dbReference type="AlphaFoldDB" id="A0A9P9A9P3"/>
<name>A0A9P9A9P3_9PEZI</name>
<sequence length="149" mass="16623">MYPYHIRRALHCIALGGTRLPQSLDRSVYPLSRPWTRHFPSQPPEARSRERFRSAKDSIWQATGVAIADSLAVLWLPRCCQLFFFSLCLFHSRPAFLGLVRESVAQHKNPPLLSPRGTGTRGGCYWCIAGLPAGTCRAASDKVGACRAR</sequence>
<protein>
    <submittedName>
        <fullName evidence="1">Uncharacterized protein</fullName>
    </submittedName>
</protein>
<reference evidence="1" key="1">
    <citation type="journal article" date="2021" name="Nat. Commun.">
        <title>Genetic determinants of endophytism in the Arabidopsis root mycobiome.</title>
        <authorList>
            <person name="Mesny F."/>
            <person name="Miyauchi S."/>
            <person name="Thiergart T."/>
            <person name="Pickel B."/>
            <person name="Atanasova L."/>
            <person name="Karlsson M."/>
            <person name="Huettel B."/>
            <person name="Barry K.W."/>
            <person name="Haridas S."/>
            <person name="Chen C."/>
            <person name="Bauer D."/>
            <person name="Andreopoulos W."/>
            <person name="Pangilinan J."/>
            <person name="LaButti K."/>
            <person name="Riley R."/>
            <person name="Lipzen A."/>
            <person name="Clum A."/>
            <person name="Drula E."/>
            <person name="Henrissat B."/>
            <person name="Kohler A."/>
            <person name="Grigoriev I.V."/>
            <person name="Martin F.M."/>
            <person name="Hacquard S."/>
        </authorList>
    </citation>
    <scope>NUCLEOTIDE SEQUENCE</scope>
    <source>
        <strain evidence="1">MPI-SDFR-AT-0117</strain>
    </source>
</reference>
<organism evidence="1 2">
    <name type="scientific">Plectosphaerella plurivora</name>
    <dbReference type="NCBI Taxonomy" id="936078"/>
    <lineage>
        <taxon>Eukaryota</taxon>
        <taxon>Fungi</taxon>
        <taxon>Dikarya</taxon>
        <taxon>Ascomycota</taxon>
        <taxon>Pezizomycotina</taxon>
        <taxon>Sordariomycetes</taxon>
        <taxon>Hypocreomycetidae</taxon>
        <taxon>Glomerellales</taxon>
        <taxon>Plectosphaerellaceae</taxon>
        <taxon>Plectosphaerella</taxon>
    </lineage>
</organism>
<keyword evidence="2" id="KW-1185">Reference proteome</keyword>
<evidence type="ECO:0000313" key="2">
    <source>
        <dbReference type="Proteomes" id="UP000770015"/>
    </source>
</evidence>
<gene>
    <name evidence="1" type="ORF">F5X68DRAFT_24599</name>
</gene>
<comment type="caution">
    <text evidence="1">The sequence shown here is derived from an EMBL/GenBank/DDBJ whole genome shotgun (WGS) entry which is preliminary data.</text>
</comment>
<dbReference type="EMBL" id="JAGSXJ010000018">
    <property type="protein sequence ID" value="KAH6682243.1"/>
    <property type="molecule type" value="Genomic_DNA"/>
</dbReference>